<keyword evidence="3" id="KW-1185">Reference proteome</keyword>
<evidence type="ECO:0000313" key="3">
    <source>
        <dbReference type="Proteomes" id="UP000054495"/>
    </source>
</evidence>
<dbReference type="EMBL" id="KE126444">
    <property type="protein sequence ID" value="EPB66149.1"/>
    <property type="molecule type" value="Genomic_DNA"/>
</dbReference>
<reference evidence="2 3" key="1">
    <citation type="submission" date="2013-05" db="EMBL/GenBank/DDBJ databases">
        <title>Draft genome of the parasitic nematode Anyclostoma ceylanicum.</title>
        <authorList>
            <person name="Mitreva M."/>
        </authorList>
    </citation>
    <scope>NUCLEOTIDE SEQUENCE [LARGE SCALE GENOMIC DNA]</scope>
</reference>
<sequence>MTPKFLILACDGLWKAFGNEEAIKYVHELLGKAVKLSLIEEKMAVAGNETEGRDLYTEVLLKL</sequence>
<accession>A0A0D6L4Z8</accession>
<name>A0A0D6L4Z8_9BILA</name>
<organism evidence="2 3">
    <name type="scientific">Ancylostoma ceylanicum</name>
    <dbReference type="NCBI Taxonomy" id="53326"/>
    <lineage>
        <taxon>Eukaryota</taxon>
        <taxon>Metazoa</taxon>
        <taxon>Ecdysozoa</taxon>
        <taxon>Nematoda</taxon>
        <taxon>Chromadorea</taxon>
        <taxon>Rhabditida</taxon>
        <taxon>Rhabditina</taxon>
        <taxon>Rhabditomorpha</taxon>
        <taxon>Strongyloidea</taxon>
        <taxon>Ancylostomatidae</taxon>
        <taxon>Ancylostomatinae</taxon>
        <taxon>Ancylostoma</taxon>
    </lineage>
</organism>
<dbReference type="AlphaFoldDB" id="A0A0D6L4Z8"/>
<dbReference type="Gene3D" id="3.60.40.10">
    <property type="entry name" value="PPM-type phosphatase domain"/>
    <property type="match status" value="1"/>
</dbReference>
<dbReference type="SUPFAM" id="SSF81606">
    <property type="entry name" value="PP2C-like"/>
    <property type="match status" value="1"/>
</dbReference>
<proteinExistence type="predicted"/>
<evidence type="ECO:0000313" key="2">
    <source>
        <dbReference type="EMBL" id="EPB66149.1"/>
    </source>
</evidence>
<dbReference type="Proteomes" id="UP000054495">
    <property type="component" value="Unassembled WGS sequence"/>
</dbReference>
<gene>
    <name evidence="2" type="ORF">ANCCEY_14760</name>
</gene>
<dbReference type="InterPro" id="IPR036457">
    <property type="entry name" value="PPM-type-like_dom_sf"/>
</dbReference>
<dbReference type="Pfam" id="PF00481">
    <property type="entry name" value="PP2C"/>
    <property type="match status" value="1"/>
</dbReference>
<dbReference type="InterPro" id="IPR001932">
    <property type="entry name" value="PPM-type_phosphatase-like_dom"/>
</dbReference>
<evidence type="ECO:0000259" key="1">
    <source>
        <dbReference type="Pfam" id="PF00481"/>
    </source>
</evidence>
<feature type="domain" description="PPM-type phosphatase" evidence="1">
    <location>
        <begin position="4"/>
        <end position="39"/>
    </location>
</feature>
<protein>
    <recommendedName>
        <fullName evidence="1">PPM-type phosphatase domain-containing protein</fullName>
    </recommendedName>
</protein>